<feature type="compositionally biased region" description="Basic residues" evidence="1">
    <location>
        <begin position="1128"/>
        <end position="1144"/>
    </location>
</feature>
<dbReference type="Proteomes" id="UP001611383">
    <property type="component" value="Chromosome"/>
</dbReference>
<evidence type="ECO:0000256" key="1">
    <source>
        <dbReference type="SAM" id="MobiDB-lite"/>
    </source>
</evidence>
<reference evidence="2 3" key="1">
    <citation type="submission" date="2019-08" db="EMBL/GenBank/DDBJ databases">
        <title>Archangium and Cystobacter genomes.</title>
        <authorList>
            <person name="Chen I.-C.K."/>
            <person name="Wielgoss S."/>
        </authorList>
    </citation>
    <scope>NUCLEOTIDE SEQUENCE [LARGE SCALE GENOMIC DNA]</scope>
    <source>
        <strain evidence="2 3">Cbm 6</strain>
    </source>
</reference>
<dbReference type="RefSeq" id="WP_395810024.1">
    <property type="nucleotide sequence ID" value="NZ_CP043494.1"/>
</dbReference>
<evidence type="ECO:0000313" key="2">
    <source>
        <dbReference type="EMBL" id="WNG50664.1"/>
    </source>
</evidence>
<proteinExistence type="predicted"/>
<dbReference type="EMBL" id="CP043494">
    <property type="protein sequence ID" value="WNG50664.1"/>
    <property type="molecule type" value="Genomic_DNA"/>
</dbReference>
<name>A0ABY9X5K2_9BACT</name>
<keyword evidence="3" id="KW-1185">Reference proteome</keyword>
<feature type="region of interest" description="Disordered" evidence="1">
    <location>
        <begin position="1122"/>
        <end position="1144"/>
    </location>
</feature>
<evidence type="ECO:0000313" key="3">
    <source>
        <dbReference type="Proteomes" id="UP001611383"/>
    </source>
</evidence>
<gene>
    <name evidence="2" type="ORF">F0U60_45975</name>
</gene>
<accession>A0ABY9X5K2</accession>
<sequence length="1144" mass="130630">MTELKPRREAGPLRTMKQLTAEQRSAGAQAAALLHAMAKASPPPRRVPPAARRFLPVIDEERWNQVILLDGNRGSGKSALLLTLLEGYSETLQKGRPPPEFADWFDPSDRIVPVGLVDLQPQPSTTNLLFLLMGNLERVVHTLWPQREHGKPGAMPWHVPAPEEPCSLRLWRNFVRVAASSEGGNVQDRKKELDPEAFAREQMNEDIRRLDLQTVFRDFMDALVKDYLELTHQCSGPLPLFLLAIDDADMNPRLSAHLLEVLRKLYHPRLAFLFTGDSSLFIKMLKLDLLRDARRGMGPLAEPDESDLETLALEIYAKVIPQGHRCSLPALREEERLSAIPELEELLTHTPVQTRKGLSPARLSLRDYLAYGSQMGGALPERLRSLWDLYGELAYAVEELKQREFEEDRAAVVIETLWKSVLSSGLVEPRMEDALQGAIHRRQMRLWVEAELAATPVLRKWGSYSAGNGWQLVIESPERFRLTLRGKELDSRTTAALMLAVNFAADDVRGAFSARSPAVMDPRVHVFAHGVGLLDQVGQIVAPWPTPDWESFEDLFELKELWEFRLRFVAERPTRSDYLARCFLSSVLKVGKHPRFGHRASARPELEPDVAPETEAEEQDDVLLEWEALAENLVAFAREIDESGRASALSDWALSRAGLLAAPESGLPADVANTFLRILRKAFGHDWERARAKLREMRRVRLRLTQEQEDGASTKNAWLERIDQQFPEHEFGGMVENRGVQLALGKVLDNFHAALDRIRIPWLRSIFINASSPSLRNYLLTPYRAKLLEEVPSDVLLQATRRLIPFRNISGEGAPALVELWRFAVSWSNAGERMQKAVREEKGSLVIDPLLLRALTRGERIPVREWFLKSSKEPVPLWAAEDLRTTLSGLRVWTSPLKVHNLNPLLELLLRIAYDYSQDQQGRNTLMPIPKSKHWPGTRFRYDRHGYYPWTIPAWPTLMEMELFEPAWNDMVTNVRRTNPSGARGEGGKYVDAIAYWLLHSTQMLSMREPPQDELQIEPRQYDWEQVTKPFFNRRDPPHIYRDSLLESFLAQLPLMAAPECGLSRVAVDVLLAPIRDEIARESRARDRWNNLREERLELAGVPKAEVKGLLRKLDDKRKDHPWVLLMKKPRPPRPGKRKVVSNK</sequence>
<organism evidence="2 3">
    <name type="scientific">Archangium minus</name>
    <dbReference type="NCBI Taxonomy" id="83450"/>
    <lineage>
        <taxon>Bacteria</taxon>
        <taxon>Pseudomonadati</taxon>
        <taxon>Myxococcota</taxon>
        <taxon>Myxococcia</taxon>
        <taxon>Myxococcales</taxon>
        <taxon>Cystobacterineae</taxon>
        <taxon>Archangiaceae</taxon>
        <taxon>Archangium</taxon>
    </lineage>
</organism>
<protein>
    <submittedName>
        <fullName evidence="2">Uncharacterized protein</fullName>
    </submittedName>
</protein>